<dbReference type="EMBL" id="VSSS01000108">
    <property type="protein sequence ID" value="TYL83239.1"/>
    <property type="molecule type" value="Genomic_DNA"/>
</dbReference>
<accession>A0A5D3K1V3</accession>
<evidence type="ECO:0000256" key="1">
    <source>
        <dbReference type="SAM" id="SignalP"/>
    </source>
</evidence>
<reference evidence="2 3" key="1">
    <citation type="submission" date="2019-08" db="EMBL/GenBank/DDBJ databases">
        <title>Bradyrhizobium hipponensis sp. nov., a rhizobium isolated from a Lupinus angustifolius root nodule in Tunisia.</title>
        <authorList>
            <person name="Off K."/>
            <person name="Rejili M."/>
            <person name="Mars M."/>
            <person name="Brachmann A."/>
            <person name="Marin M."/>
        </authorList>
    </citation>
    <scope>NUCLEOTIDE SEQUENCE [LARGE SCALE GENOMIC DNA]</scope>
    <source>
        <strain evidence="2 3">CTAW71</strain>
    </source>
</reference>
<dbReference type="RefSeq" id="WP_148778941.1">
    <property type="nucleotide sequence ID" value="NZ_VSSS01000108.1"/>
</dbReference>
<dbReference type="OrthoDB" id="9890010at2"/>
<organism evidence="2 3">
    <name type="scientific">Bradyrhizobium rifense</name>
    <dbReference type="NCBI Taxonomy" id="515499"/>
    <lineage>
        <taxon>Bacteria</taxon>
        <taxon>Pseudomonadati</taxon>
        <taxon>Pseudomonadota</taxon>
        <taxon>Alphaproteobacteria</taxon>
        <taxon>Hyphomicrobiales</taxon>
        <taxon>Nitrobacteraceae</taxon>
        <taxon>Bradyrhizobium</taxon>
    </lineage>
</organism>
<name>A0A5D3K1V3_9BRAD</name>
<dbReference type="AlphaFoldDB" id="A0A5D3K1V3"/>
<sequence>MHFRQLILAASLIVAPASLALIGTTPANAFQSCRCTDIVFPSGACSRYGSCTTLEMVVPGSEPKPIRSLKACPAKSQLLVCDFNSCTVTCSPQAKSG</sequence>
<feature type="signal peptide" evidence="1">
    <location>
        <begin position="1"/>
        <end position="20"/>
    </location>
</feature>
<comment type="caution">
    <text evidence="2">The sequence shown here is derived from an EMBL/GenBank/DDBJ whole genome shotgun (WGS) entry which is preliminary data.</text>
</comment>
<dbReference type="PROSITE" id="PS51257">
    <property type="entry name" value="PROKAR_LIPOPROTEIN"/>
    <property type="match status" value="1"/>
</dbReference>
<protein>
    <submittedName>
        <fullName evidence="2">Uncharacterized protein</fullName>
    </submittedName>
</protein>
<feature type="chain" id="PRO_5022867892" evidence="1">
    <location>
        <begin position="21"/>
        <end position="97"/>
    </location>
</feature>
<evidence type="ECO:0000313" key="3">
    <source>
        <dbReference type="Proteomes" id="UP000324758"/>
    </source>
</evidence>
<gene>
    <name evidence="2" type="ORF">FXB40_46460</name>
</gene>
<dbReference type="Proteomes" id="UP000324758">
    <property type="component" value="Unassembled WGS sequence"/>
</dbReference>
<keyword evidence="1" id="KW-0732">Signal</keyword>
<evidence type="ECO:0000313" key="2">
    <source>
        <dbReference type="EMBL" id="TYL83239.1"/>
    </source>
</evidence>
<keyword evidence="3" id="KW-1185">Reference proteome</keyword>
<proteinExistence type="predicted"/>